<gene>
    <name evidence="1" type="ORF">SAMN05421508_10559</name>
</gene>
<evidence type="ECO:0000313" key="2">
    <source>
        <dbReference type="Proteomes" id="UP000219621"/>
    </source>
</evidence>
<dbReference type="AlphaFoldDB" id="A0A286GLQ2"/>
<name>A0A286GLQ2_9PROT</name>
<reference evidence="1 2" key="1">
    <citation type="submission" date="2017-09" db="EMBL/GenBank/DDBJ databases">
        <authorList>
            <person name="Ehlers B."/>
            <person name="Leendertz F.H."/>
        </authorList>
    </citation>
    <scope>NUCLEOTIDE SEQUENCE [LARGE SCALE GENOMIC DNA]</scope>
    <source>
        <strain evidence="1 2">USBA 140</strain>
    </source>
</reference>
<dbReference type="EMBL" id="OCNJ01000005">
    <property type="protein sequence ID" value="SOD95914.1"/>
    <property type="molecule type" value="Genomic_DNA"/>
</dbReference>
<dbReference type="InterPro" id="IPR002636">
    <property type="entry name" value="DUF29"/>
</dbReference>
<dbReference type="RefSeq" id="WP_097279443.1">
    <property type="nucleotide sequence ID" value="NZ_OCNJ01000005.1"/>
</dbReference>
<organism evidence="1 2">
    <name type="scientific">Caenispirillum bisanense</name>
    <dbReference type="NCBI Taxonomy" id="414052"/>
    <lineage>
        <taxon>Bacteria</taxon>
        <taxon>Pseudomonadati</taxon>
        <taxon>Pseudomonadota</taxon>
        <taxon>Alphaproteobacteria</taxon>
        <taxon>Rhodospirillales</taxon>
        <taxon>Novispirillaceae</taxon>
        <taxon>Caenispirillum</taxon>
    </lineage>
</organism>
<dbReference type="PANTHER" id="PTHR34235">
    <property type="entry name" value="SLR1203 PROTEIN-RELATED"/>
    <property type="match status" value="1"/>
</dbReference>
<dbReference type="Proteomes" id="UP000219621">
    <property type="component" value="Unassembled WGS sequence"/>
</dbReference>
<dbReference type="Pfam" id="PF01724">
    <property type="entry name" value="DUF29"/>
    <property type="match status" value="1"/>
</dbReference>
<proteinExistence type="predicted"/>
<dbReference type="OrthoDB" id="425753at2"/>
<keyword evidence="2" id="KW-1185">Reference proteome</keyword>
<accession>A0A286GLQ2</accession>
<sequence>MTGAPQYETDFYGWTQDQAARLRRLPADAYDLDRDNLAEEIEDLGSEKVFKVSSLLRQTLIHLIKIAAAPEAPAVAHWYDEAITFQGDAVLAFSPGLRQRIDLDRIWKLACNGAAASLAVHGDPVPALPKTCPLTLDELLSPDFDPREAVEKVLIVGNATRA</sequence>
<dbReference type="Gene3D" id="1.20.1220.20">
    <property type="entry name" value="Uncharcterised protein PF01724"/>
    <property type="match status" value="1"/>
</dbReference>
<evidence type="ECO:0008006" key="3">
    <source>
        <dbReference type="Google" id="ProtNLM"/>
    </source>
</evidence>
<protein>
    <recommendedName>
        <fullName evidence="3">DUF29 domain-containing protein</fullName>
    </recommendedName>
</protein>
<evidence type="ECO:0000313" key="1">
    <source>
        <dbReference type="EMBL" id="SOD95914.1"/>
    </source>
</evidence>